<keyword evidence="2" id="KW-1185">Reference proteome</keyword>
<reference evidence="2" key="1">
    <citation type="submission" date="2016-09" db="EMBL/GenBank/DDBJ databases">
        <authorList>
            <person name="Lysoe E."/>
        </authorList>
    </citation>
    <scope>NUCLEOTIDE SEQUENCE [LARGE SCALE GENOMIC DNA]</scope>
    <source>
        <strain evidence="2">LJ96T</strain>
    </source>
</reference>
<dbReference type="Proteomes" id="UP000182987">
    <property type="component" value="Chromosome"/>
</dbReference>
<organism evidence="1 2">
    <name type="scientific">Luteibacter rhizovicinus DSM 16549</name>
    <dbReference type="NCBI Taxonomy" id="1440763"/>
    <lineage>
        <taxon>Bacteria</taxon>
        <taxon>Pseudomonadati</taxon>
        <taxon>Pseudomonadota</taxon>
        <taxon>Gammaproteobacteria</taxon>
        <taxon>Lysobacterales</taxon>
        <taxon>Rhodanobacteraceae</taxon>
        <taxon>Luteibacter</taxon>
    </lineage>
</organism>
<dbReference type="AlphaFoldDB" id="A0A0G9HB51"/>
<accession>A0A0G9HB51</accession>
<sequence>MLACLAVWLAASLFASVASARARTCEVVLSTTHVDYGRLSRATLAVEAKGMLGLPARTIGLHVRCDEPGDMAVMFRGAAADERGFLFTEAGRFVMRLRDARLDGVPVDLGQVDRGGGGVPGQVGASLAWNPDAALTPLAHGHAAMGRDFSASIEITARVDEAALAVGDAARWTTTGSVELVATGASADLAVQAEVQPGRCNVDVVRHLSFGRVRSADLDSHGASTRLTAIQAGRLQVLCDGPLPFAFRIMRDERPGTAVAPTGLDVTYPESQLFGLGKTPAGERIGSYVLRWAAGATSDRGELRATHSLDGSRSWAATGGAIVADHDGAARVGYAAPTQATTGPLAVKALDVTLDATIFIAPKASLSLDEEIHADGLMTIEIIY</sequence>
<proteinExistence type="predicted"/>
<dbReference type="EMBL" id="CP017480">
    <property type="protein sequence ID" value="APG03977.1"/>
    <property type="molecule type" value="Genomic_DNA"/>
</dbReference>
<dbReference type="STRING" id="1440763.BJI69_08740"/>
<dbReference type="PATRIC" id="fig|1440763.5.peg.2665"/>
<evidence type="ECO:0000313" key="1">
    <source>
        <dbReference type="EMBL" id="APG03977.1"/>
    </source>
</evidence>
<protein>
    <submittedName>
        <fullName evidence="1">Uncharacterized protein</fullName>
    </submittedName>
</protein>
<gene>
    <name evidence="1" type="ORF">BJI69_08740</name>
</gene>
<evidence type="ECO:0000313" key="2">
    <source>
        <dbReference type="Proteomes" id="UP000182987"/>
    </source>
</evidence>
<dbReference type="KEGG" id="lrz:BJI69_08740"/>
<name>A0A0G9HB51_9GAMM</name>
<dbReference type="RefSeq" id="WP_046968293.1">
    <property type="nucleotide sequence ID" value="NZ_CP017480.1"/>
</dbReference>